<dbReference type="Proteomes" id="UP001165063">
    <property type="component" value="Unassembled WGS sequence"/>
</dbReference>
<proteinExistence type="predicted"/>
<feature type="signal peptide" evidence="1">
    <location>
        <begin position="1"/>
        <end position="21"/>
    </location>
</feature>
<accession>A0A9W7DHS9</accession>
<dbReference type="Pfam" id="PF14610">
    <property type="entry name" value="Psg1"/>
    <property type="match status" value="1"/>
</dbReference>
<dbReference type="OrthoDB" id="4084551at2759"/>
<feature type="chain" id="PRO_5040756424" evidence="1">
    <location>
        <begin position="22"/>
        <end position="375"/>
    </location>
</feature>
<dbReference type="EMBL" id="BSXU01003946">
    <property type="protein sequence ID" value="GMG40595.1"/>
    <property type="molecule type" value="Genomic_DNA"/>
</dbReference>
<evidence type="ECO:0000256" key="1">
    <source>
        <dbReference type="SAM" id="SignalP"/>
    </source>
</evidence>
<protein>
    <submittedName>
        <fullName evidence="2">Unnamed protein product</fullName>
    </submittedName>
</protein>
<gene>
    <name evidence="2" type="ORF">Amon01_000632400</name>
</gene>
<keyword evidence="3" id="KW-1185">Reference proteome</keyword>
<keyword evidence="1" id="KW-0732">Signal</keyword>
<name>A0A9W7DHS9_AMBMO</name>
<evidence type="ECO:0000313" key="3">
    <source>
        <dbReference type="Proteomes" id="UP001165063"/>
    </source>
</evidence>
<dbReference type="AlphaFoldDB" id="A0A9W7DHS9"/>
<evidence type="ECO:0000313" key="2">
    <source>
        <dbReference type="EMBL" id="GMG40595.1"/>
    </source>
</evidence>
<reference evidence="2" key="1">
    <citation type="submission" date="2023-04" db="EMBL/GenBank/DDBJ databases">
        <title>Ambrosiozyma monospora NBRC 1965.</title>
        <authorList>
            <person name="Ichikawa N."/>
            <person name="Sato H."/>
            <person name="Tonouchi N."/>
        </authorList>
    </citation>
    <scope>NUCLEOTIDE SEQUENCE</scope>
    <source>
        <strain evidence="2">NBRC 1965</strain>
    </source>
</reference>
<dbReference type="InterPro" id="IPR028000">
    <property type="entry name" value="Pma1"/>
</dbReference>
<comment type="caution">
    <text evidence="2">The sequence shown here is derived from an EMBL/GenBank/DDBJ whole genome shotgun (WGS) entry which is preliminary data.</text>
</comment>
<sequence>MRLSVPVVLAILLNSTTLVQAGILGLPNLIQATATDPEASTTLAQATFTTTANPEPTDSHLDKREARDKAIVNKEYAKAQKEKLEGTKVDEAPRPWLRTIYGTIPEIVTPTVIGGVTFSTKPPETTDGLEPWVTINKDGTPKTIRPKLKNGQLKNGKPDVKNYFKEQSTIVYNQEQLKAHNLKPGETHEEVVYIDEDDTYVNLSPLMRCMPDLYFKRGPGNQEISEPFCSPRDNQVLRLGNTYFLTWYTRFFEDAENVKVHFAYLKESSRDKGMKKRDAIPEADALEPPAKGLVKPLEKEIDELTHISSFQGDVLGSFYSSEWLRNVEGYYPFEIDEAWLQGEQYKRVLITIQPDTIDDEEFNVLESPHIILKFQ</sequence>
<organism evidence="2 3">
    <name type="scientific">Ambrosiozyma monospora</name>
    <name type="common">Yeast</name>
    <name type="synonym">Endomycopsis monosporus</name>
    <dbReference type="NCBI Taxonomy" id="43982"/>
    <lineage>
        <taxon>Eukaryota</taxon>
        <taxon>Fungi</taxon>
        <taxon>Dikarya</taxon>
        <taxon>Ascomycota</taxon>
        <taxon>Saccharomycotina</taxon>
        <taxon>Pichiomycetes</taxon>
        <taxon>Pichiales</taxon>
        <taxon>Pichiaceae</taxon>
        <taxon>Ambrosiozyma</taxon>
    </lineage>
</organism>